<gene>
    <name evidence="1" type="ORF">A2898_01980</name>
</gene>
<evidence type="ECO:0000313" key="1">
    <source>
        <dbReference type="EMBL" id="OGY84017.1"/>
    </source>
</evidence>
<accession>A0A1G2B718</accession>
<evidence type="ECO:0000313" key="2">
    <source>
        <dbReference type="Proteomes" id="UP000179164"/>
    </source>
</evidence>
<organism evidence="1 2">
    <name type="scientific">Candidatus Kerfeldbacteria bacterium RIFCSPLOWO2_01_FULL_48_11</name>
    <dbReference type="NCBI Taxonomy" id="1798543"/>
    <lineage>
        <taxon>Bacteria</taxon>
        <taxon>Candidatus Kerfeldiibacteriota</taxon>
    </lineage>
</organism>
<protein>
    <submittedName>
        <fullName evidence="1">Uncharacterized protein</fullName>
    </submittedName>
</protein>
<comment type="caution">
    <text evidence="1">The sequence shown here is derived from an EMBL/GenBank/DDBJ whole genome shotgun (WGS) entry which is preliminary data.</text>
</comment>
<dbReference type="EMBL" id="MHKE01000012">
    <property type="protein sequence ID" value="OGY84017.1"/>
    <property type="molecule type" value="Genomic_DNA"/>
</dbReference>
<sequence>MIFGENEGTLKKMTDLYEKVKKLLEQNTKPFLSMFAHESDKYTIVLNRTDDYRQYMKEEQDPCHIGTPEIETDRIVTMPNNHRQVVDYISKYIQERK</sequence>
<name>A0A1G2B718_9BACT</name>
<dbReference type="AlphaFoldDB" id="A0A1G2B718"/>
<dbReference type="Proteomes" id="UP000179164">
    <property type="component" value="Unassembled WGS sequence"/>
</dbReference>
<reference evidence="1 2" key="1">
    <citation type="journal article" date="2016" name="Nat. Commun.">
        <title>Thousands of microbial genomes shed light on interconnected biogeochemical processes in an aquifer system.</title>
        <authorList>
            <person name="Anantharaman K."/>
            <person name="Brown C.T."/>
            <person name="Hug L.A."/>
            <person name="Sharon I."/>
            <person name="Castelle C.J."/>
            <person name="Probst A.J."/>
            <person name="Thomas B.C."/>
            <person name="Singh A."/>
            <person name="Wilkins M.J."/>
            <person name="Karaoz U."/>
            <person name="Brodie E.L."/>
            <person name="Williams K.H."/>
            <person name="Hubbard S.S."/>
            <person name="Banfield J.F."/>
        </authorList>
    </citation>
    <scope>NUCLEOTIDE SEQUENCE [LARGE SCALE GENOMIC DNA]</scope>
</reference>
<dbReference type="STRING" id="1798543.A2898_01980"/>
<proteinExistence type="predicted"/>